<keyword evidence="2" id="KW-1185">Reference proteome</keyword>
<dbReference type="OrthoDB" id="3868412at2759"/>
<name>A0A1L9UEW3_ASPBC</name>
<reference evidence="2" key="1">
    <citation type="journal article" date="2017" name="Genome Biol.">
        <title>Comparative genomics reveals high biological diversity and specific adaptations in the industrially and medically important fungal genus Aspergillus.</title>
        <authorList>
            <person name="de Vries R.P."/>
            <person name="Riley R."/>
            <person name="Wiebenga A."/>
            <person name="Aguilar-Osorio G."/>
            <person name="Amillis S."/>
            <person name="Uchima C.A."/>
            <person name="Anderluh G."/>
            <person name="Asadollahi M."/>
            <person name="Askin M."/>
            <person name="Barry K."/>
            <person name="Battaglia E."/>
            <person name="Bayram O."/>
            <person name="Benocci T."/>
            <person name="Braus-Stromeyer S.A."/>
            <person name="Caldana C."/>
            <person name="Canovas D."/>
            <person name="Cerqueira G.C."/>
            <person name="Chen F."/>
            <person name="Chen W."/>
            <person name="Choi C."/>
            <person name="Clum A."/>
            <person name="Dos Santos R.A."/>
            <person name="Damasio A.R."/>
            <person name="Diallinas G."/>
            <person name="Emri T."/>
            <person name="Fekete E."/>
            <person name="Flipphi M."/>
            <person name="Freyberg S."/>
            <person name="Gallo A."/>
            <person name="Gournas C."/>
            <person name="Habgood R."/>
            <person name="Hainaut M."/>
            <person name="Harispe M.L."/>
            <person name="Henrissat B."/>
            <person name="Hilden K.S."/>
            <person name="Hope R."/>
            <person name="Hossain A."/>
            <person name="Karabika E."/>
            <person name="Karaffa L."/>
            <person name="Karanyi Z."/>
            <person name="Krasevec N."/>
            <person name="Kuo A."/>
            <person name="Kusch H."/>
            <person name="LaButti K."/>
            <person name="Lagendijk E.L."/>
            <person name="Lapidus A."/>
            <person name="Levasseur A."/>
            <person name="Lindquist E."/>
            <person name="Lipzen A."/>
            <person name="Logrieco A.F."/>
            <person name="MacCabe A."/>
            <person name="Maekelae M.R."/>
            <person name="Malavazi I."/>
            <person name="Melin P."/>
            <person name="Meyer V."/>
            <person name="Mielnichuk N."/>
            <person name="Miskei M."/>
            <person name="Molnar A.P."/>
            <person name="Mule G."/>
            <person name="Ngan C.Y."/>
            <person name="Orejas M."/>
            <person name="Orosz E."/>
            <person name="Ouedraogo J.P."/>
            <person name="Overkamp K.M."/>
            <person name="Park H.-S."/>
            <person name="Perrone G."/>
            <person name="Piumi F."/>
            <person name="Punt P.J."/>
            <person name="Ram A.F."/>
            <person name="Ramon A."/>
            <person name="Rauscher S."/>
            <person name="Record E."/>
            <person name="Riano-Pachon D.M."/>
            <person name="Robert V."/>
            <person name="Roehrig J."/>
            <person name="Ruller R."/>
            <person name="Salamov A."/>
            <person name="Salih N.S."/>
            <person name="Samson R.A."/>
            <person name="Sandor E."/>
            <person name="Sanguinetti M."/>
            <person name="Schuetze T."/>
            <person name="Sepcic K."/>
            <person name="Shelest E."/>
            <person name="Sherlock G."/>
            <person name="Sophianopoulou V."/>
            <person name="Squina F.M."/>
            <person name="Sun H."/>
            <person name="Susca A."/>
            <person name="Todd R.B."/>
            <person name="Tsang A."/>
            <person name="Unkles S.E."/>
            <person name="van de Wiele N."/>
            <person name="van Rossen-Uffink D."/>
            <person name="Oliveira J.V."/>
            <person name="Vesth T.C."/>
            <person name="Visser J."/>
            <person name="Yu J.-H."/>
            <person name="Zhou M."/>
            <person name="Andersen M.R."/>
            <person name="Archer D.B."/>
            <person name="Baker S.E."/>
            <person name="Benoit I."/>
            <person name="Brakhage A.A."/>
            <person name="Braus G.H."/>
            <person name="Fischer R."/>
            <person name="Frisvad J.C."/>
            <person name="Goldman G.H."/>
            <person name="Houbraken J."/>
            <person name="Oakley B."/>
            <person name="Pocsi I."/>
            <person name="Scazzocchio C."/>
            <person name="Seiboth B."/>
            <person name="vanKuyk P.A."/>
            <person name="Wortman J."/>
            <person name="Dyer P.S."/>
            <person name="Grigoriev I.V."/>
        </authorList>
    </citation>
    <scope>NUCLEOTIDE SEQUENCE [LARGE SCALE GENOMIC DNA]</scope>
    <source>
        <strain evidence="2">CBS 101740 / IMI 381727 / IBT 21946</strain>
    </source>
</reference>
<sequence>MQQRCSCRQSEYRSVKSRAYECHLQCYHFRRRDGNSHDLRKYRVLPVSQRLYHTSRQLTPYNLTAGGPIWFGSMVVIPQARRPTPPVIEPVLRLALIQHSIQYIVRLFKLILEHDITLSNMVSSTYDHRVWKTGLPVRSAVLKPHAGRLVVGWVTTSESLLLYVFILLSCL</sequence>
<gene>
    <name evidence="1" type="ORF">ASPBRDRAFT_652258</name>
</gene>
<dbReference type="VEuPathDB" id="FungiDB:ASPBRDRAFT_652258"/>
<organism evidence="1 2">
    <name type="scientific">Aspergillus brasiliensis (strain CBS 101740 / IMI 381727 / IBT 21946)</name>
    <dbReference type="NCBI Taxonomy" id="767769"/>
    <lineage>
        <taxon>Eukaryota</taxon>
        <taxon>Fungi</taxon>
        <taxon>Dikarya</taxon>
        <taxon>Ascomycota</taxon>
        <taxon>Pezizomycotina</taxon>
        <taxon>Eurotiomycetes</taxon>
        <taxon>Eurotiomycetidae</taxon>
        <taxon>Eurotiales</taxon>
        <taxon>Aspergillaceae</taxon>
        <taxon>Aspergillus</taxon>
        <taxon>Aspergillus subgen. Circumdati</taxon>
    </lineage>
</organism>
<accession>A0A1L9UEW3</accession>
<protein>
    <submittedName>
        <fullName evidence="1">Uncharacterized protein</fullName>
    </submittedName>
</protein>
<dbReference type="Proteomes" id="UP000184499">
    <property type="component" value="Unassembled WGS sequence"/>
</dbReference>
<evidence type="ECO:0000313" key="1">
    <source>
        <dbReference type="EMBL" id="OJJ70207.1"/>
    </source>
</evidence>
<dbReference type="AlphaFoldDB" id="A0A1L9UEW3"/>
<proteinExistence type="predicted"/>
<dbReference type="EMBL" id="KV878687">
    <property type="protein sequence ID" value="OJJ70207.1"/>
    <property type="molecule type" value="Genomic_DNA"/>
</dbReference>
<evidence type="ECO:0000313" key="2">
    <source>
        <dbReference type="Proteomes" id="UP000184499"/>
    </source>
</evidence>